<keyword evidence="2" id="KW-1185">Reference proteome</keyword>
<dbReference type="RefSeq" id="WP_344329676.1">
    <property type="nucleotide sequence ID" value="NZ_BAAAKJ010000068.1"/>
</dbReference>
<gene>
    <name evidence="1" type="ORF">GCM10009639_14220</name>
</gene>
<name>A0ABP4IIG1_9ACTN</name>
<dbReference type="Proteomes" id="UP001499863">
    <property type="component" value="Unassembled WGS sequence"/>
</dbReference>
<proteinExistence type="predicted"/>
<accession>A0ABP4IIG1</accession>
<evidence type="ECO:0000313" key="2">
    <source>
        <dbReference type="Proteomes" id="UP001499863"/>
    </source>
</evidence>
<protein>
    <submittedName>
        <fullName evidence="1">Uncharacterized protein</fullName>
    </submittedName>
</protein>
<evidence type="ECO:0000313" key="1">
    <source>
        <dbReference type="EMBL" id="GAA1388148.1"/>
    </source>
</evidence>
<reference evidence="2" key="1">
    <citation type="journal article" date="2019" name="Int. J. Syst. Evol. Microbiol.">
        <title>The Global Catalogue of Microorganisms (GCM) 10K type strain sequencing project: providing services to taxonomists for standard genome sequencing and annotation.</title>
        <authorList>
            <consortium name="The Broad Institute Genomics Platform"/>
            <consortium name="The Broad Institute Genome Sequencing Center for Infectious Disease"/>
            <person name="Wu L."/>
            <person name="Ma J."/>
        </authorList>
    </citation>
    <scope>NUCLEOTIDE SEQUENCE [LARGE SCALE GENOMIC DNA]</scope>
    <source>
        <strain evidence="2">JCM 12393</strain>
    </source>
</reference>
<dbReference type="EMBL" id="BAAAKJ010000068">
    <property type="protein sequence ID" value="GAA1388148.1"/>
    <property type="molecule type" value="Genomic_DNA"/>
</dbReference>
<organism evidence="1 2">
    <name type="scientific">Kitasatospora putterlickiae</name>
    <dbReference type="NCBI Taxonomy" id="221725"/>
    <lineage>
        <taxon>Bacteria</taxon>
        <taxon>Bacillati</taxon>
        <taxon>Actinomycetota</taxon>
        <taxon>Actinomycetes</taxon>
        <taxon>Kitasatosporales</taxon>
        <taxon>Streptomycetaceae</taxon>
        <taxon>Kitasatospora</taxon>
    </lineage>
</organism>
<comment type="caution">
    <text evidence="1">The sequence shown here is derived from an EMBL/GenBank/DDBJ whole genome shotgun (WGS) entry which is preliminary data.</text>
</comment>
<sequence length="304" mass="32479">MNTTEITALHFPTSPLALRSPDPARQATVRRFAGEQALAARNAASALGRRWAEAAGHGDRVAALAAVHAGLIDWRYRLAVRAGRRPAGVAFDPERFRTPIGEGNANFDRLGEVGRFREGSEWDEASRTYTGGASTPAYEAMVRYGLLAERRFADEGVEGDVLQNWVTLPDGRRVAGNRILRGEAARATTAEWVARVAARGVDVSRMETGGTPVYTATPAPADGAVLHAAALDLLADPGLTPDRFLLARYALYQAPRMKKGSDAVTRTFVVAVGAVLFGDQAPPLPEDVDLRCYVLGQAGATVTA</sequence>